<dbReference type="AlphaFoldDB" id="A0AAE3HB98"/>
<evidence type="ECO:0000313" key="2">
    <source>
        <dbReference type="Proteomes" id="UP001206983"/>
    </source>
</evidence>
<keyword evidence="2" id="KW-1185">Reference proteome</keyword>
<dbReference type="Pfam" id="PF02596">
    <property type="entry name" value="DUF169"/>
    <property type="match status" value="1"/>
</dbReference>
<dbReference type="EMBL" id="JTEO01000005">
    <property type="protein sequence ID" value="MCQ6963420.1"/>
    <property type="molecule type" value="Genomic_DNA"/>
</dbReference>
<reference evidence="1 2" key="1">
    <citation type="journal article" date="2011" name="Appl. Environ. Microbiol.">
        <title>Methanogenic archaea isolated from Taiwan's Chelungpu fault.</title>
        <authorList>
            <person name="Wu S.Y."/>
            <person name="Lai M.C."/>
        </authorList>
    </citation>
    <scope>NUCLEOTIDE SEQUENCE [LARGE SCALE GENOMIC DNA]</scope>
    <source>
        <strain evidence="1 2">St545Mb</strain>
    </source>
</reference>
<dbReference type="PANTHER" id="PTHR37954">
    <property type="entry name" value="BLL4979 PROTEIN"/>
    <property type="match status" value="1"/>
</dbReference>
<gene>
    <name evidence="1" type="ORF">PV02_09985</name>
</gene>
<dbReference type="InterPro" id="IPR003748">
    <property type="entry name" value="DUF169"/>
</dbReference>
<sequence>MDIEKINHLGEELTGILKLGTSPVAVTFIREDEDVPAGIPQLEGALRHCAMVDRARKEKGAFYALAENQECGIGASSLGMGSRCREISSGDFYYSFGCFSTLEAAKRAIDEMPLMPEGSVKAVVFSALERAVLVPDVVVIVAAPDKIMKLSQAVLHRDGGRVHASFAALQSLCVESVAQPYLQERVNVSLGCSGSRVFGGLAREEMAMGIPFGILEDVVGSVRLMFRL</sequence>
<organism evidence="1 2">
    <name type="scientific">Methanolobus chelungpuianus</name>
    <dbReference type="NCBI Taxonomy" id="502115"/>
    <lineage>
        <taxon>Archaea</taxon>
        <taxon>Methanobacteriati</taxon>
        <taxon>Methanobacteriota</taxon>
        <taxon>Stenosarchaea group</taxon>
        <taxon>Methanomicrobia</taxon>
        <taxon>Methanosarcinales</taxon>
        <taxon>Methanosarcinaceae</taxon>
        <taxon>Methanolobus</taxon>
    </lineage>
</organism>
<evidence type="ECO:0000313" key="1">
    <source>
        <dbReference type="EMBL" id="MCQ6963420.1"/>
    </source>
</evidence>
<protein>
    <recommendedName>
        <fullName evidence="3">DUF169 domain-containing protein</fullName>
    </recommendedName>
</protein>
<accession>A0AAE3HB98</accession>
<dbReference type="PANTHER" id="PTHR37954:SF3">
    <property type="entry name" value="DUF169 DOMAIN-CONTAINING PROTEIN"/>
    <property type="match status" value="1"/>
</dbReference>
<dbReference type="RefSeq" id="WP_256623294.1">
    <property type="nucleotide sequence ID" value="NZ_JTEO01000005.1"/>
</dbReference>
<comment type="caution">
    <text evidence="1">The sequence shown here is derived from an EMBL/GenBank/DDBJ whole genome shotgun (WGS) entry which is preliminary data.</text>
</comment>
<dbReference type="Proteomes" id="UP001206983">
    <property type="component" value="Unassembled WGS sequence"/>
</dbReference>
<name>A0AAE3HB98_9EURY</name>
<evidence type="ECO:0008006" key="3">
    <source>
        <dbReference type="Google" id="ProtNLM"/>
    </source>
</evidence>
<proteinExistence type="predicted"/>